<organism evidence="3 4">
    <name type="scientific">Flavivirga eckloniae</name>
    <dbReference type="NCBI Taxonomy" id="1803846"/>
    <lineage>
        <taxon>Bacteria</taxon>
        <taxon>Pseudomonadati</taxon>
        <taxon>Bacteroidota</taxon>
        <taxon>Flavobacteriia</taxon>
        <taxon>Flavobacteriales</taxon>
        <taxon>Flavobacteriaceae</taxon>
        <taxon>Flavivirga</taxon>
    </lineage>
</organism>
<keyword evidence="1" id="KW-0472">Membrane</keyword>
<keyword evidence="4" id="KW-1185">Reference proteome</keyword>
<reference evidence="3 4" key="1">
    <citation type="submission" date="2018-01" db="EMBL/GenBank/DDBJ databases">
        <title>Complete genome sequence of Flavivirga eckloniae ECD14 isolated from seaweed Ecklonia cava.</title>
        <authorList>
            <person name="Lee J.H."/>
            <person name="Baik K.S."/>
            <person name="Seong C.N."/>
        </authorList>
    </citation>
    <scope>NUCLEOTIDE SEQUENCE [LARGE SCALE GENOMIC DNA]</scope>
    <source>
        <strain evidence="3 4">ECD14</strain>
    </source>
</reference>
<dbReference type="GO" id="GO:0003677">
    <property type="term" value="F:DNA binding"/>
    <property type="evidence" value="ECO:0007669"/>
    <property type="project" value="InterPro"/>
</dbReference>
<feature type="domain" description="HTH luxR-type" evidence="2">
    <location>
        <begin position="444"/>
        <end position="502"/>
    </location>
</feature>
<evidence type="ECO:0000259" key="2">
    <source>
        <dbReference type="SMART" id="SM00421"/>
    </source>
</evidence>
<dbReference type="GO" id="GO:0006355">
    <property type="term" value="P:regulation of DNA-templated transcription"/>
    <property type="evidence" value="ECO:0007669"/>
    <property type="project" value="InterPro"/>
</dbReference>
<dbReference type="RefSeq" id="WP_102757756.1">
    <property type="nucleotide sequence ID" value="NZ_CP025791.1"/>
</dbReference>
<dbReference type="EMBL" id="CP025791">
    <property type="protein sequence ID" value="AUP81113.1"/>
    <property type="molecule type" value="Genomic_DNA"/>
</dbReference>
<dbReference type="OrthoDB" id="1454352at2"/>
<proteinExistence type="predicted"/>
<keyword evidence="1" id="KW-0812">Transmembrane</keyword>
<gene>
    <name evidence="3" type="ORF">C1H87_21315</name>
</gene>
<feature type="transmembrane region" description="Helical" evidence="1">
    <location>
        <begin position="319"/>
        <end position="340"/>
    </location>
</feature>
<dbReference type="SMART" id="SM00421">
    <property type="entry name" value="HTH_LUXR"/>
    <property type="match status" value="1"/>
</dbReference>
<evidence type="ECO:0000313" key="4">
    <source>
        <dbReference type="Proteomes" id="UP000235826"/>
    </source>
</evidence>
<evidence type="ECO:0000313" key="3">
    <source>
        <dbReference type="EMBL" id="AUP81113.1"/>
    </source>
</evidence>
<dbReference type="Proteomes" id="UP000235826">
    <property type="component" value="Chromosome"/>
</dbReference>
<dbReference type="SUPFAM" id="SSF46894">
    <property type="entry name" value="C-terminal effector domain of the bipartite response regulators"/>
    <property type="match status" value="1"/>
</dbReference>
<evidence type="ECO:0000256" key="1">
    <source>
        <dbReference type="SAM" id="Phobius"/>
    </source>
</evidence>
<sequence length="514" mass="60081">MLCYAQDFEGYERFVDSAEVYIDYDVEKTITFLDSIPKPVADYLTGNIADYYIIKSLIYDEKDDFVKSHQACSLALKYALEEGNYEVAGEASIELFSCFYYINDKDPKAYKHLEDARDYYKLSGYKHGDLEVDITYAYAKHLDGEYEICNALILDKLDAYKSVKDDDVYYYMFATHMLCHNYLELKNLDSTYRYFSVFRALKDNPTNNSYNYNSFEATIHMCFAEAHFENKQMDSTFYYLSKLSKYRKFMADDVEKDFLKLSIESHEFSGNEKAIKAYKDSLRLFENKMYKSIMTASFEANEDLIKTETKLEALDNEKFFNGVLVIVLLLGFTLISFLYASFYRKQKLKVASLDDQSSNLSYLKSNNEKLAVKVQGLEDYIRSLKKEIKLISTIGEVSTQRIKIKELYKNLHLNSSTIIDKSENHLELVNDLNVNFFQKINEMHPQLSNSEIIICYYLYVGFKNKEIAVFLNTSIRAIESKRYRITKKLDFCRGKMTLLDYLKETFKGSETVLS</sequence>
<accession>A0A2K9PVM8</accession>
<keyword evidence="1" id="KW-1133">Transmembrane helix</keyword>
<dbReference type="InterPro" id="IPR036388">
    <property type="entry name" value="WH-like_DNA-bd_sf"/>
</dbReference>
<name>A0A2K9PVM8_9FLAO</name>
<protein>
    <recommendedName>
        <fullName evidence="2">HTH luxR-type domain-containing protein</fullName>
    </recommendedName>
</protein>
<dbReference type="InterPro" id="IPR000792">
    <property type="entry name" value="Tscrpt_reg_LuxR_C"/>
</dbReference>
<dbReference type="Gene3D" id="1.10.10.10">
    <property type="entry name" value="Winged helix-like DNA-binding domain superfamily/Winged helix DNA-binding domain"/>
    <property type="match status" value="1"/>
</dbReference>
<dbReference type="KEGG" id="fek:C1H87_21315"/>
<dbReference type="InterPro" id="IPR016032">
    <property type="entry name" value="Sig_transdc_resp-reg_C-effctor"/>
</dbReference>
<dbReference type="AlphaFoldDB" id="A0A2K9PVM8"/>